<reference evidence="1 2" key="1">
    <citation type="journal article" date="2013" name="Nat. Genet.">
        <title>The genome of the hydatid tapeworm Echinococcus granulosus.</title>
        <authorList>
            <person name="Zheng H."/>
            <person name="Zhang W."/>
            <person name="Zhang L."/>
            <person name="Zhang Z."/>
            <person name="Li J."/>
            <person name="Lu G."/>
            <person name="Zhu Y."/>
            <person name="Wang Y."/>
            <person name="Huang Y."/>
            <person name="Liu J."/>
            <person name="Kang H."/>
            <person name="Chen J."/>
            <person name="Wang L."/>
            <person name="Chen A."/>
            <person name="Yu S."/>
            <person name="Gao Z."/>
            <person name="Jin L."/>
            <person name="Gu W."/>
            <person name="Wang Z."/>
            <person name="Zhao L."/>
            <person name="Shi B."/>
            <person name="Wen H."/>
            <person name="Lin R."/>
            <person name="Jones M.K."/>
            <person name="Brejova B."/>
            <person name="Vinar T."/>
            <person name="Zhao G."/>
            <person name="McManus D.P."/>
            <person name="Chen Z."/>
            <person name="Zhou Y."/>
            <person name="Wang S."/>
        </authorList>
    </citation>
    <scope>NUCLEOTIDE SEQUENCE [LARGE SCALE GENOMIC DNA]</scope>
</reference>
<dbReference type="Proteomes" id="UP000019149">
    <property type="component" value="Unassembled WGS sequence"/>
</dbReference>
<dbReference type="KEGG" id="egl:EGR_07114"/>
<comment type="caution">
    <text evidence="1">The sequence shown here is derived from an EMBL/GenBank/DDBJ whole genome shotgun (WGS) entry which is preliminary data.</text>
</comment>
<evidence type="ECO:0000313" key="1">
    <source>
        <dbReference type="EMBL" id="EUB58008.1"/>
    </source>
</evidence>
<accession>W6U9G6</accession>
<dbReference type="GeneID" id="36342829"/>
<proteinExistence type="predicted"/>
<gene>
    <name evidence="1" type="ORF">EGR_07114</name>
</gene>
<evidence type="ECO:0000313" key="2">
    <source>
        <dbReference type="Proteomes" id="UP000019149"/>
    </source>
</evidence>
<name>W6U9G6_ECHGR</name>
<organism evidence="1 2">
    <name type="scientific">Echinococcus granulosus</name>
    <name type="common">Hydatid tapeworm</name>
    <dbReference type="NCBI Taxonomy" id="6210"/>
    <lineage>
        <taxon>Eukaryota</taxon>
        <taxon>Metazoa</taxon>
        <taxon>Spiralia</taxon>
        <taxon>Lophotrochozoa</taxon>
        <taxon>Platyhelminthes</taxon>
        <taxon>Cestoda</taxon>
        <taxon>Eucestoda</taxon>
        <taxon>Cyclophyllidea</taxon>
        <taxon>Taeniidae</taxon>
        <taxon>Echinococcus</taxon>
        <taxon>Echinococcus granulosus group</taxon>
    </lineage>
</organism>
<protein>
    <submittedName>
        <fullName evidence="1">Uncharacterized protein</fullName>
    </submittedName>
</protein>
<keyword evidence="2" id="KW-1185">Reference proteome</keyword>
<dbReference type="EMBL" id="APAU02000070">
    <property type="protein sequence ID" value="EUB58008.1"/>
    <property type="molecule type" value="Genomic_DNA"/>
</dbReference>
<dbReference type="CTD" id="36342829"/>
<dbReference type="AlphaFoldDB" id="W6U9G6"/>
<dbReference type="RefSeq" id="XP_024349204.1">
    <property type="nucleotide sequence ID" value="XM_024496363.1"/>
</dbReference>
<sequence length="183" mass="21392">MPHQICVLINKTQFSSILMPKSFDNLSIPLQQKKMIYILCKKVMLDFEALSLEWLTFQQKSFSLRYQPLFYLLDGRWENKMKFRRKECRILQQPVQNLDVQYGIRGLKFVFIIHLSCHISSSSQMASFHSVKKYCNSSVTGGEKKSSSQSRGPIVLLMPNGFQKLHQKEFPVLKMLELFVPTH</sequence>